<name>A0AAX2E9I1_9BACI</name>
<keyword evidence="1" id="KW-0805">Transcription regulation</keyword>
<dbReference type="CDD" id="cd05013">
    <property type="entry name" value="SIS_RpiR"/>
    <property type="match status" value="1"/>
</dbReference>
<gene>
    <name evidence="6" type="ORF">SAMN04489762_0209</name>
</gene>
<dbReference type="Gene3D" id="1.10.10.10">
    <property type="entry name" value="Winged helix-like DNA-binding domain superfamily/Winged helix DNA-binding domain"/>
    <property type="match status" value="1"/>
</dbReference>
<evidence type="ECO:0000313" key="7">
    <source>
        <dbReference type="Proteomes" id="UP000199735"/>
    </source>
</evidence>
<evidence type="ECO:0000259" key="5">
    <source>
        <dbReference type="PROSITE" id="PS51464"/>
    </source>
</evidence>
<sequence>MLLNKMKYLHNLTTQEQHIVDFILQNPSIVFTNSAQQLAQLTYTSPPTVVRLCKKLGTKGYPDFQLKLALEIGIQGTPLNDNSSVEEDNSGLPETDSILTFYDQALTETRKMLNKNDLLKILDWIVQSDSIDIYGMDTNYYTAQQASARWNEIGYKSNAFNSVNLHYLNQINDDKKVVSFIISHTGRNKAMIDASRILQKQNQHCVSISGSSVSPLAKHCDANLTAYVLNEQPEVHKNIYTLSTKYIFDVLYLSSVTHK</sequence>
<organism evidence="6 7">
    <name type="scientific">Terribacillus saccharophilus</name>
    <dbReference type="NCBI Taxonomy" id="361277"/>
    <lineage>
        <taxon>Bacteria</taxon>
        <taxon>Bacillati</taxon>
        <taxon>Bacillota</taxon>
        <taxon>Bacilli</taxon>
        <taxon>Bacillales</taxon>
        <taxon>Bacillaceae</taxon>
        <taxon>Terribacillus</taxon>
    </lineage>
</organism>
<evidence type="ECO:0000259" key="4">
    <source>
        <dbReference type="PROSITE" id="PS51071"/>
    </source>
</evidence>
<feature type="domain" description="HTH rpiR-type" evidence="4">
    <location>
        <begin position="1"/>
        <end position="75"/>
    </location>
</feature>
<dbReference type="PANTHER" id="PTHR30514">
    <property type="entry name" value="GLUCOKINASE"/>
    <property type="match status" value="1"/>
</dbReference>
<dbReference type="PROSITE" id="PS51071">
    <property type="entry name" value="HTH_RPIR"/>
    <property type="match status" value="1"/>
</dbReference>
<dbReference type="Pfam" id="PF01380">
    <property type="entry name" value="SIS"/>
    <property type="match status" value="1"/>
</dbReference>
<dbReference type="Gene3D" id="3.40.50.10490">
    <property type="entry name" value="Glucose-6-phosphate isomerase like protein, domain 1"/>
    <property type="match status" value="1"/>
</dbReference>
<dbReference type="InterPro" id="IPR000281">
    <property type="entry name" value="HTH_RpiR"/>
</dbReference>
<dbReference type="GO" id="GO:0003677">
    <property type="term" value="F:DNA binding"/>
    <property type="evidence" value="ECO:0007669"/>
    <property type="project" value="UniProtKB-KW"/>
</dbReference>
<evidence type="ECO:0000256" key="3">
    <source>
        <dbReference type="ARBA" id="ARBA00023163"/>
    </source>
</evidence>
<dbReference type="Pfam" id="PF01418">
    <property type="entry name" value="HTH_6"/>
    <property type="match status" value="1"/>
</dbReference>
<protein>
    <submittedName>
        <fullName evidence="6">DNA-binding transcriptional regulator, MurR/RpiR family, contains HTH and SIS domains</fullName>
    </submittedName>
</protein>
<dbReference type="SUPFAM" id="SSF53697">
    <property type="entry name" value="SIS domain"/>
    <property type="match status" value="1"/>
</dbReference>
<comment type="caution">
    <text evidence="6">The sequence shown here is derived from an EMBL/GenBank/DDBJ whole genome shotgun (WGS) entry which is preliminary data.</text>
</comment>
<dbReference type="InterPro" id="IPR001347">
    <property type="entry name" value="SIS_dom"/>
</dbReference>
<dbReference type="Proteomes" id="UP000199735">
    <property type="component" value="Unassembled WGS sequence"/>
</dbReference>
<dbReference type="GO" id="GO:1901135">
    <property type="term" value="P:carbohydrate derivative metabolic process"/>
    <property type="evidence" value="ECO:0007669"/>
    <property type="project" value="InterPro"/>
</dbReference>
<evidence type="ECO:0000256" key="1">
    <source>
        <dbReference type="ARBA" id="ARBA00023015"/>
    </source>
</evidence>
<evidence type="ECO:0000256" key="2">
    <source>
        <dbReference type="ARBA" id="ARBA00023125"/>
    </source>
</evidence>
<evidence type="ECO:0000313" key="6">
    <source>
        <dbReference type="EMBL" id="SEM49370.1"/>
    </source>
</evidence>
<keyword evidence="2 6" id="KW-0238">DNA-binding</keyword>
<dbReference type="SUPFAM" id="SSF46689">
    <property type="entry name" value="Homeodomain-like"/>
    <property type="match status" value="1"/>
</dbReference>
<dbReference type="GO" id="GO:0097367">
    <property type="term" value="F:carbohydrate derivative binding"/>
    <property type="evidence" value="ECO:0007669"/>
    <property type="project" value="InterPro"/>
</dbReference>
<dbReference type="InterPro" id="IPR035472">
    <property type="entry name" value="RpiR-like_SIS"/>
</dbReference>
<dbReference type="PROSITE" id="PS51464">
    <property type="entry name" value="SIS"/>
    <property type="match status" value="1"/>
</dbReference>
<dbReference type="InterPro" id="IPR036388">
    <property type="entry name" value="WH-like_DNA-bd_sf"/>
</dbReference>
<dbReference type="PANTHER" id="PTHR30514:SF21">
    <property type="entry name" value="RPIR-FAMILY TRANSCRIPTIONAL REGULATOR"/>
    <property type="match status" value="1"/>
</dbReference>
<proteinExistence type="predicted"/>
<keyword evidence="3" id="KW-0804">Transcription</keyword>
<dbReference type="RefSeq" id="WP_164493364.1">
    <property type="nucleotide sequence ID" value="NZ_FOCD01000001.1"/>
</dbReference>
<reference evidence="6 7" key="1">
    <citation type="submission" date="2016-10" db="EMBL/GenBank/DDBJ databases">
        <authorList>
            <person name="Varghese N."/>
            <person name="Submissions S."/>
        </authorList>
    </citation>
    <scope>NUCLEOTIDE SEQUENCE [LARGE SCALE GENOMIC DNA]</scope>
    <source>
        <strain evidence="6 7">DSM 21619</strain>
    </source>
</reference>
<dbReference type="InterPro" id="IPR047640">
    <property type="entry name" value="RpiR-like"/>
</dbReference>
<feature type="domain" description="SIS" evidence="5">
    <location>
        <begin position="121"/>
        <end position="253"/>
    </location>
</feature>
<dbReference type="InterPro" id="IPR009057">
    <property type="entry name" value="Homeodomain-like_sf"/>
</dbReference>
<dbReference type="EMBL" id="FOCD01000001">
    <property type="protein sequence ID" value="SEM49370.1"/>
    <property type="molecule type" value="Genomic_DNA"/>
</dbReference>
<dbReference type="GO" id="GO:0003700">
    <property type="term" value="F:DNA-binding transcription factor activity"/>
    <property type="evidence" value="ECO:0007669"/>
    <property type="project" value="InterPro"/>
</dbReference>
<dbReference type="AlphaFoldDB" id="A0AAX2E9I1"/>
<dbReference type="InterPro" id="IPR046348">
    <property type="entry name" value="SIS_dom_sf"/>
</dbReference>
<accession>A0AAX2E9I1</accession>